<dbReference type="CDD" id="cd03801">
    <property type="entry name" value="GT4_PimA-like"/>
    <property type="match status" value="1"/>
</dbReference>
<organism evidence="2 3">
    <name type="scientific">Pedobacter riviphilus</name>
    <dbReference type="NCBI Taxonomy" id="2766984"/>
    <lineage>
        <taxon>Bacteria</taxon>
        <taxon>Pseudomonadati</taxon>
        <taxon>Bacteroidota</taxon>
        <taxon>Sphingobacteriia</taxon>
        <taxon>Sphingobacteriales</taxon>
        <taxon>Sphingobacteriaceae</taxon>
        <taxon>Pedobacter</taxon>
    </lineage>
</organism>
<proteinExistence type="predicted"/>
<accession>A0ABX6TJA9</accession>
<dbReference type="Proteomes" id="UP000516439">
    <property type="component" value="Chromosome"/>
</dbReference>
<gene>
    <name evidence="2" type="ORF">H9N25_02055</name>
</gene>
<dbReference type="SUPFAM" id="SSF53756">
    <property type="entry name" value="UDP-Glycosyltransferase/glycogen phosphorylase"/>
    <property type="match status" value="1"/>
</dbReference>
<dbReference type="Pfam" id="PF00534">
    <property type="entry name" value="Glycos_transf_1"/>
    <property type="match status" value="1"/>
</dbReference>
<evidence type="ECO:0000259" key="1">
    <source>
        <dbReference type="Pfam" id="PF00534"/>
    </source>
</evidence>
<dbReference type="PANTHER" id="PTHR45947:SF3">
    <property type="entry name" value="SULFOQUINOVOSYL TRANSFERASE SQD2"/>
    <property type="match status" value="1"/>
</dbReference>
<evidence type="ECO:0000313" key="3">
    <source>
        <dbReference type="Proteomes" id="UP000516439"/>
    </source>
</evidence>
<keyword evidence="3" id="KW-1185">Reference proteome</keyword>
<evidence type="ECO:0000313" key="2">
    <source>
        <dbReference type="EMBL" id="QNR85296.1"/>
    </source>
</evidence>
<dbReference type="EMBL" id="CP061171">
    <property type="protein sequence ID" value="QNR85296.1"/>
    <property type="molecule type" value="Genomic_DNA"/>
</dbReference>
<dbReference type="Gene3D" id="3.40.50.2000">
    <property type="entry name" value="Glycogen Phosphorylase B"/>
    <property type="match status" value="2"/>
</dbReference>
<dbReference type="PANTHER" id="PTHR45947">
    <property type="entry name" value="SULFOQUINOVOSYL TRANSFERASE SQD2"/>
    <property type="match status" value="1"/>
</dbReference>
<protein>
    <submittedName>
        <fullName evidence="2">Glycosyltransferase family 4 protein</fullName>
    </submittedName>
</protein>
<name>A0ABX6TJA9_9SPHI</name>
<sequence length="386" mass="44878">MNKKLAIIISHPIQYYSPLFQRLAKQCDLKVFYTLGNSDQHFDIGFQRDVKWDIPLLSGYNYSFIDNRAKNPSPNHFTGIVNPNLINEIQSFAPHAILFYGWAYYSHLKAMMYFKKKIPIWFRGDSNLSDKQSMLKKTARKMLLNWVYSKVNKAFYVGTANKDYFKHFGLKEKELFFCPHAVDNDRFGKDRNSEALTLRTKLEIETHDVLILFAGKLEEKKDPALLLNAFLELNISTMHLLFVGNGHLEDFLKKTAQNDQNFKRIHFLDFQNQSFMPVVYQACDLFCLPSKGPNETWGLSVNEAMAAKKAVLVSNKVGCWQDLVKENYNGFIFKSEKIDDLKEKLLLLNDKEKLKKLGQNSSEIIASWSFEKQSQKFIQQLYASIR</sequence>
<dbReference type="RefSeq" id="WP_190327783.1">
    <property type="nucleotide sequence ID" value="NZ_CP061171.1"/>
</dbReference>
<dbReference type="InterPro" id="IPR001296">
    <property type="entry name" value="Glyco_trans_1"/>
</dbReference>
<dbReference type="InterPro" id="IPR050194">
    <property type="entry name" value="Glycosyltransferase_grp1"/>
</dbReference>
<reference evidence="2 3" key="1">
    <citation type="submission" date="2020-09" db="EMBL/GenBank/DDBJ databases">
        <title>Pedobacter sp. SW-16 isolated from soil near Yeocheon.</title>
        <authorList>
            <person name="Im H.S."/>
            <person name="Joung Y."/>
            <person name="Lee S.-S."/>
        </authorList>
    </citation>
    <scope>NUCLEOTIDE SEQUENCE [LARGE SCALE GENOMIC DNA]</scope>
    <source>
        <strain evidence="2 3">SW-16</strain>
    </source>
</reference>
<feature type="domain" description="Glycosyl transferase family 1" evidence="1">
    <location>
        <begin position="198"/>
        <end position="361"/>
    </location>
</feature>